<dbReference type="HOGENOM" id="CLU_087202_0_0_9"/>
<protein>
    <submittedName>
        <fullName evidence="1">Heptaprenyl diphosphate synthase (HEPPP synthase) subunit 1 family protein</fullName>
    </submittedName>
</protein>
<organism evidence="1 2">
    <name type="scientific">Priestia megaterium (strain ATCC 14581 / DSM 32 / CCUG 1817 / JCM 2506 / NBRC 15308 / NCIMB 9376 / NCTC 10342 / NRRL B-14308 / VKM B-512 / Ford 19)</name>
    <name type="common">Bacillus megaterium</name>
    <dbReference type="NCBI Taxonomy" id="1348623"/>
    <lineage>
        <taxon>Bacteria</taxon>
        <taxon>Bacillati</taxon>
        <taxon>Bacillota</taxon>
        <taxon>Bacilli</taxon>
        <taxon>Bacillales</taxon>
        <taxon>Bacillaceae</taxon>
        <taxon>Priestia</taxon>
    </lineage>
</organism>
<sequence>MMSVKTIYDIVANMKEQLHVELSHPYVKKYIHHPRIDENRLLYMCSFLDTLSMEEEKKNSSVLSVMLVQTALDTHDLVSTQNVSGNEGKLHERQLVVLAGDYYSGLYYYYLAQSNQLNLMKVIASAIKEINIAKIHIYNNRSTNPHDVMNSFLAAESSFVRCLCDYFEREEWKELLKHAAYLNGILKQLKSLQHKESTLLLNYCKQIGMNQEQIKEYLYSYTQQSVNIVRGYLRSEFVMNEFLREHLDELTSSLEVLKNVVGEG</sequence>
<dbReference type="InterPro" id="IPR009920">
    <property type="entry name" value="HEPPP_synth_su1"/>
</dbReference>
<dbReference type="GO" id="GO:0009234">
    <property type="term" value="P:menaquinone biosynthetic process"/>
    <property type="evidence" value="ECO:0007669"/>
    <property type="project" value="InterPro"/>
</dbReference>
<dbReference type="KEGG" id="bmeg:BG04_1249"/>
<accession>A0A0B6ALT5</accession>
<evidence type="ECO:0000313" key="1">
    <source>
        <dbReference type="EMBL" id="AJI24441.1"/>
    </source>
</evidence>
<name>A0A0B6ALT5_PRIM2</name>
<gene>
    <name evidence="1" type="ORF">BG04_1249</name>
</gene>
<dbReference type="AlphaFoldDB" id="A0A0B6ALT5"/>
<dbReference type="Proteomes" id="UP000031829">
    <property type="component" value="Chromosome"/>
</dbReference>
<dbReference type="EMBL" id="CP009920">
    <property type="protein sequence ID" value="AJI24441.1"/>
    <property type="molecule type" value="Genomic_DNA"/>
</dbReference>
<proteinExistence type="predicted"/>
<dbReference type="GeneID" id="93644725"/>
<evidence type="ECO:0000313" key="2">
    <source>
        <dbReference type="Proteomes" id="UP000031829"/>
    </source>
</evidence>
<dbReference type="RefSeq" id="WP_026106690.1">
    <property type="nucleotide sequence ID" value="NZ_CP009920.1"/>
</dbReference>
<reference evidence="1 2" key="1">
    <citation type="journal article" date="2015" name="Genome Announc.">
        <title>Complete genome sequences for 35 biothreat assay-relevant bacillus species.</title>
        <authorList>
            <person name="Johnson S.L."/>
            <person name="Daligault H.E."/>
            <person name="Davenport K.W."/>
            <person name="Jaissle J."/>
            <person name="Frey K.G."/>
            <person name="Ladner J.T."/>
            <person name="Broomall S.M."/>
            <person name="Bishop-Lilly K.A."/>
            <person name="Bruce D.C."/>
            <person name="Gibbons H.S."/>
            <person name="Coyne S.R."/>
            <person name="Lo C.C."/>
            <person name="Meincke L."/>
            <person name="Munk A.C."/>
            <person name="Koroleva G.I."/>
            <person name="Rosenzweig C.N."/>
            <person name="Palacios G.F."/>
            <person name="Redden C.L."/>
            <person name="Minogue T.D."/>
            <person name="Chain P.S."/>
        </authorList>
    </citation>
    <scope>NUCLEOTIDE SEQUENCE [LARGE SCALE GENOMIC DNA]</scope>
    <source>
        <strain evidence="2">ATCC 14581 / DSM 32 / JCM 2506 / NBRC 15308 / NCIMB 9376 / NCTC 10342 / NRRL B-14308 / VKM B-512</strain>
    </source>
</reference>
<dbReference type="Pfam" id="PF07307">
    <property type="entry name" value="HEPPP_synt_1"/>
    <property type="match status" value="1"/>
</dbReference>
<dbReference type="Gene3D" id="1.20.120.1450">
    <property type="match status" value="1"/>
</dbReference>